<reference evidence="1 2" key="1">
    <citation type="submission" date="2021-06" db="EMBL/GenBank/DDBJ databases">
        <title>Chromosome-level genome assembly of the red-tail catfish (Hemibagrus wyckioides).</title>
        <authorList>
            <person name="Shao F."/>
        </authorList>
    </citation>
    <scope>NUCLEOTIDE SEQUENCE [LARGE SCALE GENOMIC DNA]</scope>
    <source>
        <strain evidence="1">EC202008001</strain>
        <tissue evidence="1">Blood</tissue>
    </source>
</reference>
<dbReference type="Proteomes" id="UP000824219">
    <property type="component" value="Linkage Group LG05"/>
</dbReference>
<comment type="caution">
    <text evidence="1">The sequence shown here is derived from an EMBL/GenBank/DDBJ whole genome shotgun (WGS) entry which is preliminary data.</text>
</comment>
<proteinExistence type="predicted"/>
<keyword evidence="2" id="KW-1185">Reference proteome</keyword>
<dbReference type="EMBL" id="JAHKSW010000005">
    <property type="protein sequence ID" value="KAG7332683.1"/>
    <property type="molecule type" value="Genomic_DNA"/>
</dbReference>
<accession>A0A9D3P4A3</accession>
<protein>
    <submittedName>
        <fullName evidence="1">Uncharacterized protein</fullName>
    </submittedName>
</protein>
<gene>
    <name evidence="1" type="ORF">KOW79_004517</name>
</gene>
<sequence length="204" mass="22594">MPPRSSQNVPRTLTSCRVIALKSARMPTESWPWGFKVERRSLNVLGGIDDDLYPLIPLSESQYSSDVAFVFLLGELTQVAYGCFSSASSNGLSPHVDMCKSSIRMLLAKHLSVRTCRADEETMELSMTANQRSCFPSRPFDCDSFVILSLRLGHPKPRGRPSSLTVRWNEIEKRMAAVLRSSLQLCSGSTSSSCVDRAKQKADA</sequence>
<dbReference type="AlphaFoldDB" id="A0A9D3P4A3"/>
<name>A0A9D3P4A3_9TELE</name>
<evidence type="ECO:0000313" key="2">
    <source>
        <dbReference type="Proteomes" id="UP000824219"/>
    </source>
</evidence>
<organism evidence="1 2">
    <name type="scientific">Hemibagrus wyckioides</name>
    <dbReference type="NCBI Taxonomy" id="337641"/>
    <lineage>
        <taxon>Eukaryota</taxon>
        <taxon>Metazoa</taxon>
        <taxon>Chordata</taxon>
        <taxon>Craniata</taxon>
        <taxon>Vertebrata</taxon>
        <taxon>Euteleostomi</taxon>
        <taxon>Actinopterygii</taxon>
        <taxon>Neopterygii</taxon>
        <taxon>Teleostei</taxon>
        <taxon>Ostariophysi</taxon>
        <taxon>Siluriformes</taxon>
        <taxon>Bagridae</taxon>
        <taxon>Hemibagrus</taxon>
    </lineage>
</organism>
<evidence type="ECO:0000313" key="1">
    <source>
        <dbReference type="EMBL" id="KAG7332683.1"/>
    </source>
</evidence>